<dbReference type="PANTHER" id="PTHR48106">
    <property type="entry name" value="QUINONE OXIDOREDUCTASE PIG3-RELATED"/>
    <property type="match status" value="1"/>
</dbReference>
<dbReference type="GO" id="GO:0016651">
    <property type="term" value="F:oxidoreductase activity, acting on NAD(P)H"/>
    <property type="evidence" value="ECO:0007669"/>
    <property type="project" value="TreeGrafter"/>
</dbReference>
<dbReference type="EMBL" id="JAFHLR010000023">
    <property type="protein sequence ID" value="KAG5478485.1"/>
    <property type="molecule type" value="Genomic_DNA"/>
</dbReference>
<sequence>MHRRTLTFQLRHMMMRAVTLKGLAGVDTMTTGEVPKAAVKKGTDVLIKVMAAGVNRADVSRLGGHYATPDSASDLLGLEVSGIVEQVGLDAVGRVKEGDRVMALLSGGGYADYAVAHMGCVMPIPQGYSFVEAATIPKTFITAWQVLHRHGKVKPGQRVLIHAGSSGMGSASAQITEKYFKAAAITTSSEEKLDVCRAYASVALSRKRDELGWAFAPKLKRLFGEESVNVIVDPVFGGTYLSENSQVLAPNGHLIVTAFMGGALVEMNALPLFREKAQITFSKLHCRSDEYKAAIVSSFQREIAPYMAERIISTMVSRTFPLDEAASAHKFIEENRDYGKVVLTVCDAPTPIL</sequence>
<evidence type="ECO:0000259" key="3">
    <source>
        <dbReference type="SMART" id="SM00829"/>
    </source>
</evidence>
<evidence type="ECO:0000256" key="2">
    <source>
        <dbReference type="ARBA" id="ARBA00023002"/>
    </source>
</evidence>
<dbReference type="CDD" id="cd05276">
    <property type="entry name" value="p53_inducible_oxidoreductase"/>
    <property type="match status" value="1"/>
</dbReference>
<dbReference type="InterPro" id="IPR036291">
    <property type="entry name" value="NAD(P)-bd_dom_sf"/>
</dbReference>
<reference evidence="5" key="2">
    <citation type="journal article" date="2021" name="Sci. Data">
        <title>Chromosome-scale genome sequencing, assembly and annotation of six genomes from subfamily Leishmaniinae.</title>
        <authorList>
            <person name="Almutairi H."/>
            <person name="Urbaniak M.D."/>
            <person name="Bates M.D."/>
            <person name="Jariyapan N."/>
            <person name="Kwakye-Nuako G."/>
            <person name="Thomaz Soccol V."/>
            <person name="Al-Salem W.S."/>
            <person name="Dillon R.J."/>
            <person name="Bates P.A."/>
            <person name="Gatherer D."/>
        </authorList>
    </citation>
    <scope>NUCLEOTIDE SEQUENCE [LARGE SCALE GENOMIC DNA]</scope>
</reference>
<evidence type="ECO:0000256" key="1">
    <source>
        <dbReference type="ARBA" id="ARBA00022857"/>
    </source>
</evidence>
<dbReference type="PANTHER" id="PTHR48106:SF18">
    <property type="entry name" value="QUINONE OXIDOREDUCTASE PIG3"/>
    <property type="match status" value="1"/>
</dbReference>
<dbReference type="Pfam" id="PF13602">
    <property type="entry name" value="ADH_zinc_N_2"/>
    <property type="match status" value="1"/>
</dbReference>
<evidence type="ECO:0000313" key="4">
    <source>
        <dbReference type="EMBL" id="KAG5478485.1"/>
    </source>
</evidence>
<keyword evidence="5" id="KW-1185">Reference proteome</keyword>
<dbReference type="SUPFAM" id="SSF51735">
    <property type="entry name" value="NAD(P)-binding Rossmann-fold domains"/>
    <property type="match status" value="1"/>
</dbReference>
<gene>
    <name evidence="4" type="ORF">LSCM4_04718</name>
</gene>
<reference evidence="5" key="1">
    <citation type="journal article" date="2021" name="Microbiol. Resour. Announc.">
        <title>LGAAP: Leishmaniinae Genome Assembly and Annotation Pipeline.</title>
        <authorList>
            <person name="Almutairi H."/>
            <person name="Urbaniak M.D."/>
            <person name="Bates M.D."/>
            <person name="Jariyapan N."/>
            <person name="Kwakye-Nuako G."/>
            <person name="Thomaz-Soccol V."/>
            <person name="Al-Salem W.S."/>
            <person name="Dillon R.J."/>
            <person name="Bates P.A."/>
            <person name="Gatherer D."/>
        </authorList>
    </citation>
    <scope>NUCLEOTIDE SEQUENCE [LARGE SCALE GENOMIC DNA]</scope>
</reference>
<evidence type="ECO:0000313" key="5">
    <source>
        <dbReference type="Proteomes" id="UP000674143"/>
    </source>
</evidence>
<keyword evidence="2" id="KW-0560">Oxidoreductase</keyword>
<dbReference type="KEGG" id="loi:92360633"/>
<dbReference type="Gene3D" id="3.90.180.10">
    <property type="entry name" value="Medium-chain alcohol dehydrogenases, catalytic domain"/>
    <property type="match status" value="1"/>
</dbReference>
<dbReference type="GO" id="GO:0070402">
    <property type="term" value="F:NADPH binding"/>
    <property type="evidence" value="ECO:0007669"/>
    <property type="project" value="TreeGrafter"/>
</dbReference>
<feature type="domain" description="Enoyl reductase (ER)" evidence="3">
    <location>
        <begin position="25"/>
        <end position="343"/>
    </location>
</feature>
<dbReference type="NCBIfam" id="TIGR02824">
    <property type="entry name" value="quinone_pig3"/>
    <property type="match status" value="1"/>
</dbReference>
<dbReference type="InterPro" id="IPR020843">
    <property type="entry name" value="ER"/>
</dbReference>
<organism evidence="4 5">
    <name type="scientific">Leishmania orientalis</name>
    <dbReference type="NCBI Taxonomy" id="2249476"/>
    <lineage>
        <taxon>Eukaryota</taxon>
        <taxon>Discoba</taxon>
        <taxon>Euglenozoa</taxon>
        <taxon>Kinetoplastea</taxon>
        <taxon>Metakinetoplastina</taxon>
        <taxon>Trypanosomatida</taxon>
        <taxon>Trypanosomatidae</taxon>
        <taxon>Leishmaniinae</taxon>
        <taxon>Leishmania</taxon>
    </lineage>
</organism>
<comment type="caution">
    <text evidence="4">The sequence shown here is derived from an EMBL/GenBank/DDBJ whole genome shotgun (WGS) entry which is preliminary data.</text>
</comment>
<dbReference type="Gene3D" id="3.40.50.720">
    <property type="entry name" value="NAD(P)-binding Rossmann-like Domain"/>
    <property type="match status" value="1"/>
</dbReference>
<dbReference type="AlphaFoldDB" id="A0A836H6H5"/>
<dbReference type="InterPro" id="IPR013154">
    <property type="entry name" value="ADH-like_N"/>
</dbReference>
<dbReference type="Pfam" id="PF08240">
    <property type="entry name" value="ADH_N"/>
    <property type="match status" value="1"/>
</dbReference>
<keyword evidence="1" id="KW-0521">NADP</keyword>
<dbReference type="InterPro" id="IPR011032">
    <property type="entry name" value="GroES-like_sf"/>
</dbReference>
<dbReference type="SMART" id="SM00829">
    <property type="entry name" value="PKS_ER"/>
    <property type="match status" value="1"/>
</dbReference>
<name>A0A836H6H5_9TRYP</name>
<dbReference type="InterPro" id="IPR014189">
    <property type="entry name" value="Quinone_OxRdtase_PIG3"/>
</dbReference>
<protein>
    <recommendedName>
        <fullName evidence="3">Enoyl reductase (ER) domain-containing protein</fullName>
    </recommendedName>
</protein>
<dbReference type="Proteomes" id="UP000674143">
    <property type="component" value="Unassembled WGS sequence"/>
</dbReference>
<dbReference type="SMR" id="A0A836H6H5"/>
<dbReference type="SUPFAM" id="SSF50129">
    <property type="entry name" value="GroES-like"/>
    <property type="match status" value="1"/>
</dbReference>
<accession>A0A836H6H5</accession>
<dbReference type="RefSeq" id="XP_067063146.1">
    <property type="nucleotide sequence ID" value="XM_067206699.1"/>
</dbReference>
<proteinExistence type="predicted"/>
<dbReference type="GeneID" id="92360633"/>